<comment type="caution">
    <text evidence="1">The sequence shown here is derived from an EMBL/GenBank/DDBJ whole genome shotgun (WGS) entry which is preliminary data.</text>
</comment>
<evidence type="ECO:0008006" key="7">
    <source>
        <dbReference type="Google" id="ProtNLM"/>
    </source>
</evidence>
<dbReference type="Proteomes" id="UP000037962">
    <property type="component" value="Unassembled WGS sequence"/>
</dbReference>
<evidence type="ECO:0000313" key="6">
    <source>
        <dbReference type="Proteomes" id="UP000186919"/>
    </source>
</evidence>
<evidence type="ECO:0000313" key="2">
    <source>
        <dbReference type="EMBL" id="KPG34898.1"/>
    </source>
</evidence>
<dbReference type="RefSeq" id="WP_043079686.1">
    <property type="nucleotide sequence ID" value="NZ_CP011530.1"/>
</dbReference>
<dbReference type="Proteomes" id="UP000037843">
    <property type="component" value="Unassembled WGS sequence"/>
</dbReference>
<dbReference type="KEGG" id="miz:BAB75_06275"/>
<evidence type="ECO:0000313" key="1">
    <source>
        <dbReference type="EMBL" id="KPG06392.1"/>
    </source>
</evidence>
<dbReference type="STRING" id="83262.BAB75_06275"/>
<gene>
    <name evidence="1" type="ORF">AN908_21605</name>
    <name evidence="2" type="ORF">AN912_09635</name>
    <name evidence="3" type="ORF">AWB85_25220</name>
</gene>
<evidence type="ECO:0000313" key="3">
    <source>
        <dbReference type="EMBL" id="OAT68406.1"/>
    </source>
</evidence>
<dbReference type="OrthoDB" id="230260at2"/>
<evidence type="ECO:0000313" key="4">
    <source>
        <dbReference type="Proteomes" id="UP000037843"/>
    </source>
</evidence>
<dbReference type="EMBL" id="LQYE01000019">
    <property type="protein sequence ID" value="OAT68406.1"/>
    <property type="molecule type" value="Genomic_DNA"/>
</dbReference>
<dbReference type="PATRIC" id="fig|83262.10.peg.2011"/>
<reference evidence="4 5" key="1">
    <citation type="submission" date="2015-09" db="EMBL/GenBank/DDBJ databases">
        <title>Genome Sequences of Mycobacterium immunogenum Isolates, Recuperated from a Chloraminated Drinking Water Distribution System Simulator Subjected to Episodes of Nitrification.</title>
        <authorList>
            <person name="Gomez-Alvarez V."/>
            <person name="Revetta R.P."/>
        </authorList>
    </citation>
    <scope>NUCLEOTIDE SEQUENCE [LARGE SCALE GENOMIC DNA]</scope>
    <source>
        <strain evidence="1 4">H008</strain>
        <strain evidence="2 5">H076</strain>
    </source>
</reference>
<organism evidence="1 4">
    <name type="scientific">Mycobacteroides immunogenum</name>
    <dbReference type="NCBI Taxonomy" id="83262"/>
    <lineage>
        <taxon>Bacteria</taxon>
        <taxon>Bacillati</taxon>
        <taxon>Actinomycetota</taxon>
        <taxon>Actinomycetes</taxon>
        <taxon>Mycobacteriales</taxon>
        <taxon>Mycobacteriaceae</taxon>
        <taxon>Mycobacteroides</taxon>
    </lineage>
</organism>
<reference evidence="3 6" key="2">
    <citation type="submission" date="2016-01" db="EMBL/GenBank/DDBJ databases">
        <title>Mycobacterium immunogenum strain CD11_6 genome sequencing and assembly.</title>
        <authorList>
            <person name="Kaur G."/>
            <person name="Nair G.R."/>
            <person name="Mayilraj S."/>
        </authorList>
    </citation>
    <scope>NUCLEOTIDE SEQUENCE [LARGE SCALE GENOMIC DNA]</scope>
    <source>
        <strain evidence="3 6">CD11-6</strain>
    </source>
</reference>
<dbReference type="EMBL" id="LJFO01000013">
    <property type="protein sequence ID" value="KPG06392.1"/>
    <property type="molecule type" value="Genomic_DNA"/>
</dbReference>
<keyword evidence="5" id="KW-1185">Reference proteome</keyword>
<accession>A0A0N1LXZ1</accession>
<evidence type="ECO:0000313" key="5">
    <source>
        <dbReference type="Proteomes" id="UP000037962"/>
    </source>
</evidence>
<name>A0A0N1LXZ1_9MYCO</name>
<dbReference type="Proteomes" id="UP000186919">
    <property type="component" value="Unassembled WGS sequence"/>
</dbReference>
<dbReference type="AlphaFoldDB" id="A0A0N1LXZ1"/>
<proteinExistence type="predicted"/>
<dbReference type="EMBL" id="LJFS01000009">
    <property type="protein sequence ID" value="KPG34898.1"/>
    <property type="molecule type" value="Genomic_DNA"/>
</dbReference>
<sequence length="132" mass="14273">MADALIPASATQLVIPYLTAQLAARGHTVAFSHKVPETHPARFGTVQLINSSTDHDFSDNALVEIAYFDADEARAEQVSILIKGLLQAMPASEPGVQWTEHVSGPTQQNDPDVPDIGRYLITTWVTVPCHIG</sequence>
<protein>
    <recommendedName>
        <fullName evidence="7">DUF3168 domain-containing protein</fullName>
    </recommendedName>
</protein>
<dbReference type="GeneID" id="45763504"/>